<keyword evidence="2" id="KW-0732">Signal</keyword>
<evidence type="ECO:0000256" key="1">
    <source>
        <dbReference type="SAM" id="Phobius"/>
    </source>
</evidence>
<protein>
    <submittedName>
        <fullName evidence="3">Uncharacterized protein</fullName>
    </submittedName>
</protein>
<organism evidence="3 4">
    <name type="scientific">Stylosanthes scabra</name>
    <dbReference type="NCBI Taxonomy" id="79078"/>
    <lineage>
        <taxon>Eukaryota</taxon>
        <taxon>Viridiplantae</taxon>
        <taxon>Streptophyta</taxon>
        <taxon>Embryophyta</taxon>
        <taxon>Tracheophyta</taxon>
        <taxon>Spermatophyta</taxon>
        <taxon>Magnoliopsida</taxon>
        <taxon>eudicotyledons</taxon>
        <taxon>Gunneridae</taxon>
        <taxon>Pentapetalae</taxon>
        <taxon>rosids</taxon>
        <taxon>fabids</taxon>
        <taxon>Fabales</taxon>
        <taxon>Fabaceae</taxon>
        <taxon>Papilionoideae</taxon>
        <taxon>50 kb inversion clade</taxon>
        <taxon>dalbergioids sensu lato</taxon>
        <taxon>Dalbergieae</taxon>
        <taxon>Pterocarpus clade</taxon>
        <taxon>Stylosanthes</taxon>
    </lineage>
</organism>
<feature type="transmembrane region" description="Helical" evidence="1">
    <location>
        <begin position="124"/>
        <end position="142"/>
    </location>
</feature>
<dbReference type="Proteomes" id="UP001341840">
    <property type="component" value="Unassembled WGS sequence"/>
</dbReference>
<keyword evidence="1" id="KW-0472">Membrane</keyword>
<comment type="caution">
    <text evidence="3">The sequence shown here is derived from an EMBL/GenBank/DDBJ whole genome shotgun (WGS) entry which is preliminary data.</text>
</comment>
<evidence type="ECO:0000256" key="2">
    <source>
        <dbReference type="SAM" id="SignalP"/>
    </source>
</evidence>
<keyword evidence="1" id="KW-1133">Transmembrane helix</keyword>
<dbReference type="EMBL" id="JASCZI010181245">
    <property type="protein sequence ID" value="MED6179439.1"/>
    <property type="molecule type" value="Genomic_DNA"/>
</dbReference>
<feature type="signal peptide" evidence="2">
    <location>
        <begin position="1"/>
        <end position="26"/>
    </location>
</feature>
<gene>
    <name evidence="3" type="ORF">PIB30_001203</name>
</gene>
<feature type="chain" id="PRO_5045568968" evidence="2">
    <location>
        <begin position="27"/>
        <end position="145"/>
    </location>
</feature>
<accession>A0ABU6W276</accession>
<reference evidence="3 4" key="1">
    <citation type="journal article" date="2023" name="Plants (Basel)">
        <title>Bridging the Gap: Combining Genomics and Transcriptomics Approaches to Understand Stylosanthes scabra, an Orphan Legume from the Brazilian Caatinga.</title>
        <authorList>
            <person name="Ferreira-Neto J.R.C."/>
            <person name="da Silva M.D."/>
            <person name="Binneck E."/>
            <person name="de Melo N.F."/>
            <person name="da Silva R.H."/>
            <person name="de Melo A.L.T.M."/>
            <person name="Pandolfi V."/>
            <person name="Bustamante F.O."/>
            <person name="Brasileiro-Vidal A.C."/>
            <person name="Benko-Iseppon A.M."/>
        </authorList>
    </citation>
    <scope>NUCLEOTIDE SEQUENCE [LARGE SCALE GENOMIC DNA]</scope>
    <source>
        <tissue evidence="3">Leaves</tissue>
    </source>
</reference>
<proteinExistence type="predicted"/>
<sequence length="145" mass="15639">MASKNAMIVFIGLLAMAAIVPSKIAARDIFKAEGGIGNDIAAVEGYTPSPANAAEKSDSNVVLQGLAGDDNIQRNKISRVDRGAFGKFGDEGEDVREYFWRFELEEVVQDLGKTDDVLQKKKNMNIFVVVAMVVAIGCVLFVKVA</sequence>
<evidence type="ECO:0000313" key="4">
    <source>
        <dbReference type="Proteomes" id="UP001341840"/>
    </source>
</evidence>
<name>A0ABU6W276_9FABA</name>
<keyword evidence="1" id="KW-0812">Transmembrane</keyword>
<keyword evidence="4" id="KW-1185">Reference proteome</keyword>
<evidence type="ECO:0000313" key="3">
    <source>
        <dbReference type="EMBL" id="MED6179439.1"/>
    </source>
</evidence>